<evidence type="ECO:0000313" key="4">
    <source>
        <dbReference type="Proteomes" id="UP001159428"/>
    </source>
</evidence>
<proteinExistence type="predicted"/>
<dbReference type="Gene3D" id="3.90.70.80">
    <property type="match status" value="1"/>
</dbReference>
<dbReference type="GO" id="GO:0016579">
    <property type="term" value="P:protein deubiquitination"/>
    <property type="evidence" value="ECO:0007669"/>
    <property type="project" value="TreeGrafter"/>
</dbReference>
<organism evidence="3 4">
    <name type="scientific">Pocillopora meandrina</name>
    <dbReference type="NCBI Taxonomy" id="46732"/>
    <lineage>
        <taxon>Eukaryota</taxon>
        <taxon>Metazoa</taxon>
        <taxon>Cnidaria</taxon>
        <taxon>Anthozoa</taxon>
        <taxon>Hexacorallia</taxon>
        <taxon>Scleractinia</taxon>
        <taxon>Astrocoeniina</taxon>
        <taxon>Pocilloporidae</taxon>
        <taxon>Pocillopora</taxon>
    </lineage>
</organism>
<evidence type="ECO:0000259" key="2">
    <source>
        <dbReference type="Pfam" id="PF02338"/>
    </source>
</evidence>
<name>A0AAU9XKE6_9CNID</name>
<dbReference type="PANTHER" id="PTHR12419:SF11">
    <property type="entry name" value="OTU DOMAIN-CONTAINING PROTEIN DDB_G0284757"/>
    <property type="match status" value="1"/>
</dbReference>
<feature type="compositionally biased region" description="Basic and acidic residues" evidence="1">
    <location>
        <begin position="195"/>
        <end position="223"/>
    </location>
</feature>
<gene>
    <name evidence="3" type="ORF">PMEA_00023962</name>
</gene>
<feature type="domain" description="OTU" evidence="2">
    <location>
        <begin position="7"/>
        <end position="92"/>
    </location>
</feature>
<dbReference type="Proteomes" id="UP001159428">
    <property type="component" value="Unassembled WGS sequence"/>
</dbReference>
<dbReference type="InterPro" id="IPR038765">
    <property type="entry name" value="Papain-like_cys_pep_sf"/>
</dbReference>
<dbReference type="GO" id="GO:0004843">
    <property type="term" value="F:cysteine-type deubiquitinase activity"/>
    <property type="evidence" value="ECO:0007669"/>
    <property type="project" value="TreeGrafter"/>
</dbReference>
<evidence type="ECO:0000313" key="3">
    <source>
        <dbReference type="EMBL" id="CAH3149110.1"/>
    </source>
</evidence>
<keyword evidence="4" id="KW-1185">Reference proteome</keyword>
<accession>A0AAU9XKE6</accession>
<protein>
    <recommendedName>
        <fullName evidence="2">OTU domain-containing protein</fullName>
    </recommendedName>
</protein>
<dbReference type="InterPro" id="IPR050704">
    <property type="entry name" value="Peptidase_C85-like"/>
</dbReference>
<sequence length="234" mass="26773">MLDVGGASDCFFRVVFHQLYGEPSYHMNIRSIGDQYMRSNPERFTASNTDHSWLRYLAYMSHQGTWADAIVIQAVADALNLTNHILESNPGFASVTTGNISLVSSETDTTVINIGHLDEIHRSTVPFNEEAMANNVICNNQPAQLTIDHCRMTNNNETVAVTKEQEGKAYVKEYIATRRRDKEFRNKQYRAPRAKRSENIEKTRESKRQAFNRRKESNSDHTRVLNRVAFAKSK</sequence>
<feature type="region of interest" description="Disordered" evidence="1">
    <location>
        <begin position="189"/>
        <end position="225"/>
    </location>
</feature>
<feature type="non-terminal residue" evidence="3">
    <location>
        <position position="234"/>
    </location>
</feature>
<dbReference type="EMBL" id="CALNXJ010000045">
    <property type="protein sequence ID" value="CAH3149110.1"/>
    <property type="molecule type" value="Genomic_DNA"/>
</dbReference>
<dbReference type="PANTHER" id="PTHR12419">
    <property type="entry name" value="OTU DOMAIN CONTAINING PROTEIN"/>
    <property type="match status" value="1"/>
</dbReference>
<dbReference type="AlphaFoldDB" id="A0AAU9XKE6"/>
<evidence type="ECO:0000256" key="1">
    <source>
        <dbReference type="SAM" id="MobiDB-lite"/>
    </source>
</evidence>
<dbReference type="InterPro" id="IPR003323">
    <property type="entry name" value="OTU_dom"/>
</dbReference>
<dbReference type="Pfam" id="PF02338">
    <property type="entry name" value="OTU"/>
    <property type="match status" value="1"/>
</dbReference>
<comment type="caution">
    <text evidence="3">The sequence shown here is derived from an EMBL/GenBank/DDBJ whole genome shotgun (WGS) entry which is preliminary data.</text>
</comment>
<dbReference type="SUPFAM" id="SSF54001">
    <property type="entry name" value="Cysteine proteinases"/>
    <property type="match status" value="1"/>
</dbReference>
<dbReference type="CDD" id="cd22758">
    <property type="entry name" value="OTU_232R-like"/>
    <property type="match status" value="1"/>
</dbReference>
<reference evidence="3 4" key="1">
    <citation type="submission" date="2022-05" db="EMBL/GenBank/DDBJ databases">
        <authorList>
            <consortium name="Genoscope - CEA"/>
            <person name="William W."/>
        </authorList>
    </citation>
    <scope>NUCLEOTIDE SEQUENCE [LARGE SCALE GENOMIC DNA]</scope>
</reference>